<dbReference type="Proteomes" id="UP001147746">
    <property type="component" value="Unassembled WGS sequence"/>
</dbReference>
<accession>A0A9W9Q4G0</accession>
<reference evidence="1" key="1">
    <citation type="submission" date="2022-12" db="EMBL/GenBank/DDBJ databases">
        <authorList>
            <person name="Petersen C."/>
        </authorList>
    </citation>
    <scope>NUCLEOTIDE SEQUENCE</scope>
    <source>
        <strain evidence="1">IBT 21472</strain>
    </source>
</reference>
<organism evidence="1 2">
    <name type="scientific">Penicillium atrosanguineum</name>
    <dbReference type="NCBI Taxonomy" id="1132637"/>
    <lineage>
        <taxon>Eukaryota</taxon>
        <taxon>Fungi</taxon>
        <taxon>Dikarya</taxon>
        <taxon>Ascomycota</taxon>
        <taxon>Pezizomycotina</taxon>
        <taxon>Eurotiomycetes</taxon>
        <taxon>Eurotiomycetidae</taxon>
        <taxon>Eurotiales</taxon>
        <taxon>Aspergillaceae</taxon>
        <taxon>Penicillium</taxon>
    </lineage>
</organism>
<comment type="caution">
    <text evidence="1">The sequence shown here is derived from an EMBL/GenBank/DDBJ whole genome shotgun (WGS) entry which is preliminary data.</text>
</comment>
<keyword evidence="2" id="KW-1185">Reference proteome</keyword>
<dbReference type="AlphaFoldDB" id="A0A9W9Q4G0"/>
<name>A0A9W9Q4G0_9EURO</name>
<gene>
    <name evidence="1" type="ORF">N7476_002809</name>
</gene>
<proteinExistence type="predicted"/>
<dbReference type="EMBL" id="JAPZBO010000002">
    <property type="protein sequence ID" value="KAJ5324209.1"/>
    <property type="molecule type" value="Genomic_DNA"/>
</dbReference>
<protein>
    <submittedName>
        <fullName evidence="1">Uncharacterized protein</fullName>
    </submittedName>
</protein>
<reference evidence="1" key="2">
    <citation type="journal article" date="2023" name="IMA Fungus">
        <title>Comparative genomic study of the Penicillium genus elucidates a diverse pangenome and 15 lateral gene transfer events.</title>
        <authorList>
            <person name="Petersen C."/>
            <person name="Sorensen T."/>
            <person name="Nielsen M.R."/>
            <person name="Sondergaard T.E."/>
            <person name="Sorensen J.L."/>
            <person name="Fitzpatrick D.A."/>
            <person name="Frisvad J.C."/>
            <person name="Nielsen K.L."/>
        </authorList>
    </citation>
    <scope>NUCLEOTIDE SEQUENCE</scope>
    <source>
        <strain evidence="1">IBT 21472</strain>
    </source>
</reference>
<evidence type="ECO:0000313" key="1">
    <source>
        <dbReference type="EMBL" id="KAJ5324209.1"/>
    </source>
</evidence>
<evidence type="ECO:0000313" key="2">
    <source>
        <dbReference type="Proteomes" id="UP001147746"/>
    </source>
</evidence>
<sequence length="501" mass="55597">MLLNELLPVPGSSESNNCWHDLFDSAVIGLQRDIDQTVPCRGLVLDFNILLGLSAVEYPLLVDTGTILMGYSTALVPIRETEDGMILWHLEIAKDDFQLKVANLEATRSNWLRTESLDYLQSKKALLGWCSKAHILLGTDRLAPEVTWSAARNKPVTWKWKGANLQGVFQTASPVQIGLQAGGSFERTSNRLRFDPSAMYLKCLRNSALEQIIVYDVSAKRAWLVPLLSVLHHMLLVYVHSVEEESLVSNAPMAGLLSDGTPVSLKVLRDKGDMVIEGSGNHTLTIAQLIMKFSTNMSRLSPQKPKRSTIYGYEFMDIVMDSTRSELKKEPLQREGLAWLSLLGEVNCLFCSGIGEAIVGDRALDLSLACNRLPKGNDFLAASMQSIETLSMRHGGSDQICFRRLSQKHFWQLSGSPFKKCDHVNHHDSCWQCPEFLQEIQTCRSSDRANDQSMDNCATGALVFGSLVNSRSVEQASAALTFLPQNPAQGDTRVFPPPQNV</sequence>